<dbReference type="PROSITE" id="PS50043">
    <property type="entry name" value="HTH_LUXR_2"/>
    <property type="match status" value="1"/>
</dbReference>
<dbReference type="InterPro" id="IPR000792">
    <property type="entry name" value="Tscrpt_reg_LuxR_C"/>
</dbReference>
<dbReference type="PANTHER" id="PTHR43214">
    <property type="entry name" value="TWO-COMPONENT RESPONSE REGULATOR"/>
    <property type="match status" value="1"/>
</dbReference>
<feature type="domain" description="Response regulatory" evidence="7">
    <location>
        <begin position="7"/>
        <end position="130"/>
    </location>
</feature>
<sequence length="231" mass="24748">MGSVALRILTCDERSLVRGGIRSLLASEPDAEVVAEAVTPGQAVAAIRAHRPDVVVTSMQLARLSGPELVRYLRQTGDDDDGAALDVPVVVYAVEPGDQGLADVLRAGASGLLADDASNEELVLAIRAVADGGAMLGSSVARRVVDWFRVREAPLTGSLVSERTSLTARENEILVLTAHGLSTEDIARRLFIGVATVRTHIYRLRLKLQLRDRAQLVSYAYQSGLMQPQPT</sequence>
<dbReference type="InterPro" id="IPR058245">
    <property type="entry name" value="NreC/VraR/RcsB-like_REC"/>
</dbReference>
<evidence type="ECO:0000313" key="8">
    <source>
        <dbReference type="EMBL" id="PRH78992.1"/>
    </source>
</evidence>
<evidence type="ECO:0000256" key="3">
    <source>
        <dbReference type="ARBA" id="ARBA00023125"/>
    </source>
</evidence>
<dbReference type="SUPFAM" id="SSF46894">
    <property type="entry name" value="C-terminal effector domain of the bipartite response regulators"/>
    <property type="match status" value="1"/>
</dbReference>
<evidence type="ECO:0000256" key="1">
    <source>
        <dbReference type="ARBA" id="ARBA00022553"/>
    </source>
</evidence>
<keyword evidence="1" id="KW-0597">Phosphoprotein</keyword>
<evidence type="ECO:0000259" key="6">
    <source>
        <dbReference type="PROSITE" id="PS50043"/>
    </source>
</evidence>
<dbReference type="Pfam" id="PF00196">
    <property type="entry name" value="GerE"/>
    <property type="match status" value="1"/>
</dbReference>
<name>A0A2S9PX47_9ACTN</name>
<evidence type="ECO:0000256" key="2">
    <source>
        <dbReference type="ARBA" id="ARBA00023015"/>
    </source>
</evidence>
<feature type="domain" description="HTH luxR-type" evidence="6">
    <location>
        <begin position="159"/>
        <end position="224"/>
    </location>
</feature>
<dbReference type="Pfam" id="PF00072">
    <property type="entry name" value="Response_reg"/>
    <property type="match status" value="1"/>
</dbReference>
<dbReference type="Proteomes" id="UP000239322">
    <property type="component" value="Unassembled WGS sequence"/>
</dbReference>
<dbReference type="CDD" id="cd06170">
    <property type="entry name" value="LuxR_C_like"/>
    <property type="match status" value="1"/>
</dbReference>
<dbReference type="InterPro" id="IPR039420">
    <property type="entry name" value="WalR-like"/>
</dbReference>
<keyword evidence="4" id="KW-0804">Transcription</keyword>
<dbReference type="InterPro" id="IPR001789">
    <property type="entry name" value="Sig_transdc_resp-reg_receiver"/>
</dbReference>
<reference evidence="8 9" key="1">
    <citation type="submission" date="2018-03" db="EMBL/GenBank/DDBJ databases">
        <title>Novel Streptomyces sp. from soil.</title>
        <authorList>
            <person name="Tan G.Y.A."/>
            <person name="Lee Z.Y."/>
        </authorList>
    </citation>
    <scope>NUCLEOTIDE SEQUENCE [LARGE SCALE GENOMIC DNA]</scope>
    <source>
        <strain evidence="8 9">ST5x</strain>
    </source>
</reference>
<dbReference type="GO" id="GO:0006355">
    <property type="term" value="P:regulation of DNA-templated transcription"/>
    <property type="evidence" value="ECO:0007669"/>
    <property type="project" value="InterPro"/>
</dbReference>
<keyword evidence="3 8" id="KW-0238">DNA-binding</keyword>
<dbReference type="CDD" id="cd17535">
    <property type="entry name" value="REC_NarL-like"/>
    <property type="match status" value="1"/>
</dbReference>
<dbReference type="OrthoDB" id="4116209at2"/>
<dbReference type="PANTHER" id="PTHR43214:SF24">
    <property type="entry name" value="TRANSCRIPTIONAL REGULATORY PROTEIN NARL-RELATED"/>
    <property type="match status" value="1"/>
</dbReference>
<dbReference type="GO" id="GO:0003677">
    <property type="term" value="F:DNA binding"/>
    <property type="evidence" value="ECO:0007669"/>
    <property type="project" value="UniProtKB-KW"/>
</dbReference>
<keyword evidence="2" id="KW-0805">Transcription regulation</keyword>
<dbReference type="SMART" id="SM00421">
    <property type="entry name" value="HTH_LUXR"/>
    <property type="match status" value="1"/>
</dbReference>
<dbReference type="AlphaFoldDB" id="A0A2S9PX47"/>
<dbReference type="PROSITE" id="PS00622">
    <property type="entry name" value="HTH_LUXR_1"/>
    <property type="match status" value="1"/>
</dbReference>
<dbReference type="Gene3D" id="3.40.50.2300">
    <property type="match status" value="1"/>
</dbReference>
<organism evidence="8 9">
    <name type="scientific">Streptomyces solincola</name>
    <dbReference type="NCBI Taxonomy" id="2100817"/>
    <lineage>
        <taxon>Bacteria</taxon>
        <taxon>Bacillati</taxon>
        <taxon>Actinomycetota</taxon>
        <taxon>Actinomycetes</taxon>
        <taxon>Kitasatosporales</taxon>
        <taxon>Streptomycetaceae</taxon>
        <taxon>Streptomyces</taxon>
    </lineage>
</organism>
<evidence type="ECO:0000256" key="4">
    <source>
        <dbReference type="ARBA" id="ARBA00023163"/>
    </source>
</evidence>
<protein>
    <submittedName>
        <fullName evidence="8">DNA-binding response regulator</fullName>
    </submittedName>
</protein>
<dbReference type="InterPro" id="IPR011006">
    <property type="entry name" value="CheY-like_superfamily"/>
</dbReference>
<dbReference type="GO" id="GO:0000160">
    <property type="term" value="P:phosphorelay signal transduction system"/>
    <property type="evidence" value="ECO:0007669"/>
    <property type="project" value="InterPro"/>
</dbReference>
<keyword evidence="9" id="KW-1185">Reference proteome</keyword>
<gene>
    <name evidence="8" type="ORF">C6N75_11950</name>
</gene>
<dbReference type="EMBL" id="PVLV01000152">
    <property type="protein sequence ID" value="PRH78992.1"/>
    <property type="molecule type" value="Genomic_DNA"/>
</dbReference>
<evidence type="ECO:0000259" key="7">
    <source>
        <dbReference type="PROSITE" id="PS50110"/>
    </source>
</evidence>
<evidence type="ECO:0000256" key="5">
    <source>
        <dbReference type="PROSITE-ProRule" id="PRU00169"/>
    </source>
</evidence>
<dbReference type="InterPro" id="IPR016032">
    <property type="entry name" value="Sig_transdc_resp-reg_C-effctor"/>
</dbReference>
<proteinExistence type="predicted"/>
<accession>A0A2S9PX47</accession>
<dbReference type="SMART" id="SM00448">
    <property type="entry name" value="REC"/>
    <property type="match status" value="1"/>
</dbReference>
<comment type="caution">
    <text evidence="8">The sequence shown here is derived from an EMBL/GenBank/DDBJ whole genome shotgun (WGS) entry which is preliminary data.</text>
</comment>
<dbReference type="SUPFAM" id="SSF52172">
    <property type="entry name" value="CheY-like"/>
    <property type="match status" value="1"/>
</dbReference>
<dbReference type="PRINTS" id="PR00038">
    <property type="entry name" value="HTHLUXR"/>
</dbReference>
<evidence type="ECO:0000313" key="9">
    <source>
        <dbReference type="Proteomes" id="UP000239322"/>
    </source>
</evidence>
<comment type="caution">
    <text evidence="5">Lacks conserved residue(s) required for the propagation of feature annotation.</text>
</comment>
<dbReference type="PROSITE" id="PS50110">
    <property type="entry name" value="RESPONSE_REGULATORY"/>
    <property type="match status" value="1"/>
</dbReference>